<reference evidence="1" key="1">
    <citation type="submission" date="2022-08" db="EMBL/GenBank/DDBJ databases">
        <title>Genome Sequence of Fusarium decemcellulare.</title>
        <authorList>
            <person name="Buettner E."/>
        </authorList>
    </citation>
    <scope>NUCLEOTIDE SEQUENCE</scope>
    <source>
        <strain evidence="1">Babe19</strain>
    </source>
</reference>
<proteinExistence type="predicted"/>
<accession>A0ACC1S0X3</accession>
<name>A0ACC1S0X3_9HYPO</name>
<dbReference type="Proteomes" id="UP001148629">
    <property type="component" value="Unassembled WGS sequence"/>
</dbReference>
<gene>
    <name evidence="1" type="ORF">NM208_g9629</name>
</gene>
<protein>
    <submittedName>
        <fullName evidence="1">Uncharacterized protein</fullName>
    </submittedName>
</protein>
<evidence type="ECO:0000313" key="2">
    <source>
        <dbReference type="Proteomes" id="UP001148629"/>
    </source>
</evidence>
<dbReference type="EMBL" id="JANRMS010001255">
    <property type="protein sequence ID" value="KAJ3529724.1"/>
    <property type="molecule type" value="Genomic_DNA"/>
</dbReference>
<evidence type="ECO:0000313" key="1">
    <source>
        <dbReference type="EMBL" id="KAJ3529724.1"/>
    </source>
</evidence>
<organism evidence="1 2">
    <name type="scientific">Fusarium decemcellulare</name>
    <dbReference type="NCBI Taxonomy" id="57161"/>
    <lineage>
        <taxon>Eukaryota</taxon>
        <taxon>Fungi</taxon>
        <taxon>Dikarya</taxon>
        <taxon>Ascomycota</taxon>
        <taxon>Pezizomycotina</taxon>
        <taxon>Sordariomycetes</taxon>
        <taxon>Hypocreomycetidae</taxon>
        <taxon>Hypocreales</taxon>
        <taxon>Nectriaceae</taxon>
        <taxon>Fusarium</taxon>
        <taxon>Fusarium decemcellulare species complex</taxon>
    </lineage>
</organism>
<keyword evidence="2" id="KW-1185">Reference proteome</keyword>
<comment type="caution">
    <text evidence="1">The sequence shown here is derived from an EMBL/GenBank/DDBJ whole genome shotgun (WGS) entry which is preliminary data.</text>
</comment>
<sequence length="680" mass="76709">MNIISFPTHIGLNTQLWTMALEFRGSYIVYLAVLGLTFWRPHLRRLALGASMAYWFYFGLWDVYAFFAGLYLAELHIRSTPEAMNEEAKLPHYSLPGLRTKPSLIGFVTIRTYLSFILGVWLVCLNDHGSLPPGYQILELVEPSRWENDWDTISQCWRTTGSVLVVHAISKSAHLQRPLNSTPIQYLGKISFPLYLVHQSVYHILQQPLRDSLCVDGPDPKRLHSLEIPALEHSRSPESPNVAVNPALFRKQTSLDIDDYFTGPRDIQKHSKWPLIMQMHGSIIPKLIVPLLIVAAWTTAITVISKKVFELSVNSVLLTILGFVVGLSLSFRSSTAYERYAEGRRYWGMLTMASQTMGRVFWVHAGDVEGQDPRETMLKKIGAMNLVVAFAVSLKHALRFEPYSAYPDLEHLIGHLNTFAKDATSDPDANSVKKKNFFKSTGEYLGVSFATSNPRKALKKTSKPLGNLPLEILSHLAVTVDRMVADGQLPVPMQQTIAYNHLTMMNDCMTGCERVLNTPLPIAYTIAISQITFVYVMLLPFQLIGILDWITIPATIAAAYIIFGLLFIGQEIENPFGHDVNDLPLEVYCDQIAADMDIIASHDKREPDSFLLSSLNMPLYPVSCASANVWMKRSDDKLREAIKEKPQTIFEWRKDIARKKQAGEKFGTNDMKMHPGDHNV</sequence>